<evidence type="ECO:0000256" key="4">
    <source>
        <dbReference type="ARBA" id="ARBA00022857"/>
    </source>
</evidence>
<evidence type="ECO:0000256" key="2">
    <source>
        <dbReference type="ARBA" id="ARBA00022630"/>
    </source>
</evidence>
<dbReference type="InterPro" id="IPR050346">
    <property type="entry name" value="FMO-like"/>
</dbReference>
<dbReference type="SUPFAM" id="SSF51905">
    <property type="entry name" value="FAD/NAD(P)-binding domain"/>
    <property type="match status" value="1"/>
</dbReference>
<dbReference type="Pfam" id="PF00743">
    <property type="entry name" value="FMO-like"/>
    <property type="match status" value="1"/>
</dbReference>
<evidence type="ECO:0000313" key="7">
    <source>
        <dbReference type="Proteomes" id="UP001305779"/>
    </source>
</evidence>
<dbReference type="PANTHER" id="PTHR23023">
    <property type="entry name" value="DIMETHYLANILINE MONOOXYGENASE"/>
    <property type="match status" value="1"/>
</dbReference>
<dbReference type="EMBL" id="JAXOVC010000012">
    <property type="protein sequence ID" value="KAK4495446.1"/>
    <property type="molecule type" value="Genomic_DNA"/>
</dbReference>
<accession>A0ABR0E2L0</accession>
<proteinExistence type="inferred from homology"/>
<keyword evidence="3" id="KW-0274">FAD</keyword>
<dbReference type="InterPro" id="IPR036188">
    <property type="entry name" value="FAD/NAD-bd_sf"/>
</dbReference>
<evidence type="ECO:0000256" key="3">
    <source>
        <dbReference type="ARBA" id="ARBA00022827"/>
    </source>
</evidence>
<dbReference type="InterPro" id="IPR000960">
    <property type="entry name" value="Flavin_mOase"/>
</dbReference>
<evidence type="ECO:0000256" key="5">
    <source>
        <dbReference type="ARBA" id="ARBA00023002"/>
    </source>
</evidence>
<keyword evidence="5" id="KW-0560">Oxidoreductase</keyword>
<gene>
    <name evidence="6" type="ORF">PRZ48_013777</name>
</gene>
<sequence length="530" mass="59194">MTAEKPTPKVAVIGLGSCGLAALKNLREAGFDATGYESNPYVGGLWEHSEEPDKTSVLKTTVANLSKQMSCYTDYPYPDDVPNYATAAQTARYLKDYAEHFGLLQHARLGMRLLNVERESERWILRMVRVDDKEEERIEVDKLVFCVGLQVQTPKLPKIKGIETFTGQAIHSNNYKNGFNFTGKRVVVVGLGNTGCDTAVDLIPHASSVWMSHRHGAAFFSRTNKKTGKPADHMMSIRLTKLAGIFNKYLPNLAQRLSLLGIKAVQKRTFEIKPEWKLDEILPPTRKVPIANDNFIPALHEGKIGLKPALKEVNGNTLTFSDDSTLSDIDAIIFTTGHRSDYTYLPSTIDPTRNPPAEWSSLPGSDSRPLPRLYQGIFSLDHPHSLAFLGTSPFSFQACLNYDISSLAVAQIWAGNSSLPSSTDMSAHVDAQHASILKIARTGELANVNLRNNWEWFKWCDDVAGLGIVKRVGYGVEGWKFWLRDRALCKLVMDGLLSPHLMRLFEEGKRRSWEGARGEVFRVNEMARRG</sequence>
<organism evidence="6 7">
    <name type="scientific">Zasmidium cellare</name>
    <name type="common">Wine cellar mold</name>
    <name type="synonym">Racodium cellare</name>
    <dbReference type="NCBI Taxonomy" id="395010"/>
    <lineage>
        <taxon>Eukaryota</taxon>
        <taxon>Fungi</taxon>
        <taxon>Dikarya</taxon>
        <taxon>Ascomycota</taxon>
        <taxon>Pezizomycotina</taxon>
        <taxon>Dothideomycetes</taxon>
        <taxon>Dothideomycetidae</taxon>
        <taxon>Mycosphaerellales</taxon>
        <taxon>Mycosphaerellaceae</taxon>
        <taxon>Zasmidium</taxon>
    </lineage>
</organism>
<comment type="similarity">
    <text evidence="1">Belongs to the FMO family.</text>
</comment>
<comment type="caution">
    <text evidence="6">The sequence shown here is derived from an EMBL/GenBank/DDBJ whole genome shotgun (WGS) entry which is preliminary data.</text>
</comment>
<dbReference type="InterPro" id="IPR020946">
    <property type="entry name" value="Flavin_mOase-like"/>
</dbReference>
<name>A0ABR0E2L0_ZASCE</name>
<dbReference type="PRINTS" id="PR00370">
    <property type="entry name" value="FMOXYGENASE"/>
</dbReference>
<protein>
    <recommendedName>
        <fullName evidence="8">Flavin-containing monooxygenase</fullName>
    </recommendedName>
</protein>
<evidence type="ECO:0008006" key="8">
    <source>
        <dbReference type="Google" id="ProtNLM"/>
    </source>
</evidence>
<keyword evidence="4" id="KW-0521">NADP</keyword>
<evidence type="ECO:0000256" key="1">
    <source>
        <dbReference type="ARBA" id="ARBA00009183"/>
    </source>
</evidence>
<evidence type="ECO:0000313" key="6">
    <source>
        <dbReference type="EMBL" id="KAK4495446.1"/>
    </source>
</evidence>
<keyword evidence="7" id="KW-1185">Reference proteome</keyword>
<dbReference type="Proteomes" id="UP001305779">
    <property type="component" value="Unassembled WGS sequence"/>
</dbReference>
<keyword evidence="2" id="KW-0285">Flavoprotein</keyword>
<reference evidence="6 7" key="1">
    <citation type="journal article" date="2023" name="G3 (Bethesda)">
        <title>A chromosome-level genome assembly of Zasmidium syzygii isolated from banana leaves.</title>
        <authorList>
            <person name="van Westerhoven A.C."/>
            <person name="Mehrabi R."/>
            <person name="Talebi R."/>
            <person name="Steentjes M.B.F."/>
            <person name="Corcolon B."/>
            <person name="Chong P.A."/>
            <person name="Kema G.H.J."/>
            <person name="Seidl M.F."/>
        </authorList>
    </citation>
    <scope>NUCLEOTIDE SEQUENCE [LARGE SCALE GENOMIC DNA]</scope>
    <source>
        <strain evidence="6 7">P124</strain>
    </source>
</reference>
<dbReference type="Gene3D" id="3.50.50.60">
    <property type="entry name" value="FAD/NAD(P)-binding domain"/>
    <property type="match status" value="1"/>
</dbReference>
<dbReference type="PIRSF" id="PIRSF000332">
    <property type="entry name" value="FMO"/>
    <property type="match status" value="1"/>
</dbReference>